<keyword evidence="4" id="KW-0812">Transmembrane</keyword>
<dbReference type="Gene3D" id="3.40.50.720">
    <property type="entry name" value="NAD(P)-binding Rossmann-like Domain"/>
    <property type="match status" value="1"/>
</dbReference>
<evidence type="ECO:0000256" key="1">
    <source>
        <dbReference type="ARBA" id="ARBA00006484"/>
    </source>
</evidence>
<evidence type="ECO:0000256" key="3">
    <source>
        <dbReference type="RuleBase" id="RU000363"/>
    </source>
</evidence>
<keyword evidence="2" id="KW-0560">Oxidoreductase</keyword>
<dbReference type="PRINTS" id="PR00080">
    <property type="entry name" value="SDRFAMILY"/>
</dbReference>
<dbReference type="InterPro" id="IPR002347">
    <property type="entry name" value="SDR_fam"/>
</dbReference>
<proteinExistence type="inferred from homology"/>
<accession>A0ABU1UFQ5</accession>
<dbReference type="EMBL" id="JAVDVQ010000016">
    <property type="protein sequence ID" value="MDR7083965.1"/>
    <property type="molecule type" value="Genomic_DNA"/>
</dbReference>
<dbReference type="SUPFAM" id="SSF51735">
    <property type="entry name" value="NAD(P)-binding Rossmann-fold domains"/>
    <property type="match status" value="1"/>
</dbReference>
<evidence type="ECO:0000256" key="4">
    <source>
        <dbReference type="SAM" id="Phobius"/>
    </source>
</evidence>
<name>A0ABU1UFQ5_9MICC</name>
<keyword evidence="4" id="KW-0472">Membrane</keyword>
<evidence type="ECO:0000256" key="2">
    <source>
        <dbReference type="ARBA" id="ARBA00023002"/>
    </source>
</evidence>
<dbReference type="Proteomes" id="UP001252243">
    <property type="component" value="Unassembled WGS sequence"/>
</dbReference>
<keyword evidence="4" id="KW-1133">Transmembrane helix</keyword>
<feature type="transmembrane region" description="Helical" evidence="4">
    <location>
        <begin position="6"/>
        <end position="24"/>
    </location>
</feature>
<evidence type="ECO:0000313" key="6">
    <source>
        <dbReference type="Proteomes" id="UP001252243"/>
    </source>
</evidence>
<evidence type="ECO:0000313" key="5">
    <source>
        <dbReference type="EMBL" id="MDR7083965.1"/>
    </source>
</evidence>
<dbReference type="PANTHER" id="PTHR24322">
    <property type="entry name" value="PKSB"/>
    <property type="match status" value="1"/>
</dbReference>
<sequence length="285" mass="29789">MSASSIPFTVSGGVVLVTGAAMGMGRLYALRAAREGAGVVILWDVDAAGLAKTAAEVTALGARAVVRQVDLADRTAIAGAAAECRAEGPLTLLINNAGIVRGALFWEHGPEQDIAQTMGINALAPMYVTHAFLPDMMGDAGRPRRILNIASAAGTVSNPRMSVYAVSKWAVIGWSDSLLLELEQQGYGHLAVTTFCPSYIATGMFDGACGPLLTPLMTPEDAVDRAWRATTAGRPQLIAPATAQLGKILRGLLPVRAWDFVGGKVFGIYATMDSFTGRGEKAGTR</sequence>
<dbReference type="Pfam" id="PF00106">
    <property type="entry name" value="adh_short"/>
    <property type="match status" value="1"/>
</dbReference>
<keyword evidence="6" id="KW-1185">Reference proteome</keyword>
<protein>
    <submittedName>
        <fullName evidence="5">NAD(P)-dependent dehydrogenase (Short-subunit alcohol dehydrogenase family)</fullName>
    </submittedName>
</protein>
<reference evidence="5 6" key="1">
    <citation type="submission" date="2023-07" db="EMBL/GenBank/DDBJ databases">
        <title>Sorghum-associated microbial communities from plants grown in Nebraska, USA.</title>
        <authorList>
            <person name="Schachtman D."/>
        </authorList>
    </citation>
    <scope>NUCLEOTIDE SEQUENCE [LARGE SCALE GENOMIC DNA]</scope>
    <source>
        <strain evidence="5 6">BE167</strain>
    </source>
</reference>
<comment type="similarity">
    <text evidence="1 3">Belongs to the short-chain dehydrogenases/reductases (SDR) family.</text>
</comment>
<organism evidence="5 6">
    <name type="scientific">Arthrobacter ginsengisoli</name>
    <dbReference type="NCBI Taxonomy" id="1356565"/>
    <lineage>
        <taxon>Bacteria</taxon>
        <taxon>Bacillati</taxon>
        <taxon>Actinomycetota</taxon>
        <taxon>Actinomycetes</taxon>
        <taxon>Micrococcales</taxon>
        <taxon>Micrococcaceae</taxon>
        <taxon>Arthrobacter</taxon>
    </lineage>
</organism>
<comment type="caution">
    <text evidence="5">The sequence shown here is derived from an EMBL/GenBank/DDBJ whole genome shotgun (WGS) entry which is preliminary data.</text>
</comment>
<gene>
    <name evidence="5" type="ORF">J2X01_003271</name>
</gene>
<dbReference type="InterPro" id="IPR036291">
    <property type="entry name" value="NAD(P)-bd_dom_sf"/>
</dbReference>
<dbReference type="RefSeq" id="WP_310059605.1">
    <property type="nucleotide sequence ID" value="NZ_JAVDVQ010000016.1"/>
</dbReference>
<dbReference type="PANTHER" id="PTHR24322:SF736">
    <property type="entry name" value="RETINOL DEHYDROGENASE 10"/>
    <property type="match status" value="1"/>
</dbReference>
<dbReference type="PRINTS" id="PR00081">
    <property type="entry name" value="GDHRDH"/>
</dbReference>